<evidence type="ECO:0000313" key="2">
    <source>
        <dbReference type="Proteomes" id="UP000465810"/>
    </source>
</evidence>
<name>A0A7X4GD23_9SPHN</name>
<gene>
    <name evidence="1" type="ORF">GR702_01270</name>
</gene>
<evidence type="ECO:0000313" key="1">
    <source>
        <dbReference type="EMBL" id="MYL96405.1"/>
    </source>
</evidence>
<protein>
    <submittedName>
        <fullName evidence="1">AlpA family phage regulatory protein</fullName>
    </submittedName>
</protein>
<keyword evidence="2" id="KW-1185">Reference proteome</keyword>
<dbReference type="Gene3D" id="1.10.238.160">
    <property type="match status" value="1"/>
</dbReference>
<sequence>MRNAASGRFLRINDIVAETSLSRSTIYRMVAKGQFPAPVQLSANRVAWMEGAVQGWKNQQAGGPPI</sequence>
<dbReference type="InterPro" id="IPR052931">
    <property type="entry name" value="Prophage_regulatory_activator"/>
</dbReference>
<dbReference type="AlphaFoldDB" id="A0A7X4GD23"/>
<dbReference type="PANTHER" id="PTHR36154:SF1">
    <property type="entry name" value="DNA-BINDING TRANSCRIPTIONAL ACTIVATOR ALPA"/>
    <property type="match status" value="1"/>
</dbReference>
<accession>A0A7X4GD23</accession>
<organism evidence="1 2">
    <name type="scientific">Novosphingobium silvae</name>
    <dbReference type="NCBI Taxonomy" id="2692619"/>
    <lineage>
        <taxon>Bacteria</taxon>
        <taxon>Pseudomonadati</taxon>
        <taxon>Pseudomonadota</taxon>
        <taxon>Alphaproteobacteria</taxon>
        <taxon>Sphingomonadales</taxon>
        <taxon>Sphingomonadaceae</taxon>
        <taxon>Novosphingobium</taxon>
    </lineage>
</organism>
<comment type="caution">
    <text evidence="1">The sequence shown here is derived from an EMBL/GenBank/DDBJ whole genome shotgun (WGS) entry which is preliminary data.</text>
</comment>
<dbReference type="InterPro" id="IPR010260">
    <property type="entry name" value="AlpA"/>
</dbReference>
<dbReference type="RefSeq" id="WP_160984134.1">
    <property type="nucleotide sequence ID" value="NZ_WVTD01000001.1"/>
</dbReference>
<dbReference type="Pfam" id="PF05930">
    <property type="entry name" value="Phage_AlpA"/>
    <property type="match status" value="1"/>
</dbReference>
<reference evidence="1 2" key="1">
    <citation type="submission" date="2019-12" db="EMBL/GenBank/DDBJ databases">
        <authorList>
            <person name="Feng G."/>
            <person name="Zhu H."/>
        </authorList>
    </citation>
    <scope>NUCLEOTIDE SEQUENCE [LARGE SCALE GENOMIC DNA]</scope>
    <source>
        <strain evidence="1 2">FGD1</strain>
    </source>
</reference>
<dbReference type="Proteomes" id="UP000465810">
    <property type="component" value="Unassembled WGS sequence"/>
</dbReference>
<dbReference type="EMBL" id="WVTD01000001">
    <property type="protein sequence ID" value="MYL96405.1"/>
    <property type="molecule type" value="Genomic_DNA"/>
</dbReference>
<proteinExistence type="predicted"/>
<dbReference type="PANTHER" id="PTHR36154">
    <property type="entry name" value="DNA-BINDING TRANSCRIPTIONAL ACTIVATOR ALPA"/>
    <property type="match status" value="1"/>
</dbReference>